<geneLocation type="plasmid" evidence="1">
    <name>pRM</name>
</geneLocation>
<dbReference type="AlphaFoldDB" id="A6MYW5"/>
<dbReference type="NCBIfam" id="TIGR01784">
    <property type="entry name" value="T_den_put_tspse"/>
    <property type="match status" value="1"/>
</dbReference>
<proteinExistence type="predicted"/>
<accession>A6MYW5</accession>
<name>A6MYW5_9RICK</name>
<dbReference type="Pfam" id="PF12784">
    <property type="entry name" value="PDDEXK_2"/>
    <property type="match status" value="1"/>
</dbReference>
<dbReference type="EMBL" id="EF564599">
    <property type="protein sequence ID" value="ABQ85889.1"/>
    <property type="molecule type" value="Genomic_DNA"/>
</dbReference>
<dbReference type="InterPro" id="IPR010106">
    <property type="entry name" value="RpnA"/>
</dbReference>
<protein>
    <submittedName>
        <fullName evidence="1">Chromosome segregation ATPase</fullName>
    </submittedName>
</protein>
<dbReference type="RefSeq" id="WP_012477942.1">
    <property type="nucleotide sequence ID" value="NC_010927.1"/>
</dbReference>
<dbReference type="PANTHER" id="PTHR41317:SF1">
    <property type="entry name" value="PD-(D_E)XK NUCLEASE FAMILY TRANSPOSASE"/>
    <property type="match status" value="1"/>
</dbReference>
<dbReference type="PANTHER" id="PTHR41317">
    <property type="entry name" value="PD-(D_E)XK NUCLEASE FAMILY TRANSPOSASE"/>
    <property type="match status" value="1"/>
</dbReference>
<gene>
    <name evidence="1" type="ORF">RM_p22</name>
</gene>
<keyword evidence="1" id="KW-0614">Plasmid</keyword>
<sequence length="296" mass="33930">MERITPRVDLAFKKIFGVEENKDLLISLINSIVSKEDQIVDVTLLNPYNPQNFRNDKLSILDIKALGESGKRFNIEIQITDEADYDKRALYYWAKLYTEALQASQDYSSLNKAIGIHILNFTSIPETNKYHNIFHITEKDSGLLYFKDLELHTIELNKFSNNPNEELADILKKVGNSLDIWSAFLTRHDLLNSNNLPKKLDNASLKKALTVLDVMNFTSEERDAYEDHLKWLRIEANTLKKYEAQARVRGKVEGIQIGKTEEKIAIARNLKRSGVAITIISESTGLTKKQIEELDD</sequence>
<organism evidence="1">
    <name type="scientific">Rickettsia monacensis</name>
    <dbReference type="NCBI Taxonomy" id="109232"/>
    <lineage>
        <taxon>Bacteria</taxon>
        <taxon>Pseudomonadati</taxon>
        <taxon>Pseudomonadota</taxon>
        <taxon>Alphaproteobacteria</taxon>
        <taxon>Rickettsiales</taxon>
        <taxon>Rickettsiaceae</taxon>
        <taxon>Rickettsieae</taxon>
        <taxon>Rickettsia</taxon>
        <taxon>spotted fever group</taxon>
    </lineage>
</organism>
<reference evidence="1" key="1">
    <citation type="journal article" date="2007" name="Appl. Environ. Microbiol.">
        <title>Transposon insertion reveals pRM, a plasmid of Rickettsia monacensis.</title>
        <authorList>
            <person name="Baldridge G.D."/>
            <person name="Burkhardt N.Y."/>
            <person name="Felsheim R.F."/>
            <person name="Kurtti T.J."/>
            <person name="Munderloh U.G."/>
        </authorList>
    </citation>
    <scope>NUCLEOTIDE SEQUENCE</scope>
    <source>
        <strain evidence="1">IrR/Munich</strain>
        <plasmid evidence="1">pRM</plasmid>
    </source>
</reference>
<evidence type="ECO:0000313" key="1">
    <source>
        <dbReference type="EMBL" id="ABQ85889.1"/>
    </source>
</evidence>